<dbReference type="Gene3D" id="2.30.30.140">
    <property type="match status" value="2"/>
</dbReference>
<dbReference type="PROSITE" id="PS01359">
    <property type="entry name" value="ZF_PHD_1"/>
    <property type="match status" value="1"/>
</dbReference>
<protein>
    <submittedName>
        <fullName evidence="10">PHF20 protein</fullName>
    </submittedName>
</protein>
<keyword evidence="4 7" id="KW-0863">Zinc-finger</keyword>
<keyword evidence="6" id="KW-0539">Nucleus</keyword>
<dbReference type="CDD" id="cd20104">
    <property type="entry name" value="MBT_PHF20L1-like"/>
    <property type="match status" value="1"/>
</dbReference>
<accession>A0A8X7X4Z4</accession>
<evidence type="ECO:0000256" key="4">
    <source>
        <dbReference type="ARBA" id="ARBA00022771"/>
    </source>
</evidence>
<feature type="compositionally biased region" description="Basic and acidic residues" evidence="8">
    <location>
        <begin position="373"/>
        <end position="511"/>
    </location>
</feature>
<evidence type="ECO:0000259" key="9">
    <source>
        <dbReference type="PROSITE" id="PS50157"/>
    </source>
</evidence>
<dbReference type="InterPro" id="IPR041297">
    <property type="entry name" value="Crb2_Tudor"/>
</dbReference>
<dbReference type="Proteomes" id="UP000886611">
    <property type="component" value="Unassembled WGS sequence"/>
</dbReference>
<feature type="compositionally biased region" description="Basic and acidic residues" evidence="8">
    <location>
        <begin position="588"/>
        <end position="599"/>
    </location>
</feature>
<feature type="compositionally biased region" description="Basic and acidic residues" evidence="8">
    <location>
        <begin position="306"/>
        <end position="324"/>
    </location>
</feature>
<feature type="region of interest" description="Disordered" evidence="8">
    <location>
        <begin position="686"/>
        <end position="709"/>
    </location>
</feature>
<dbReference type="PROSITE" id="PS50157">
    <property type="entry name" value="ZINC_FINGER_C2H2_2"/>
    <property type="match status" value="1"/>
</dbReference>
<dbReference type="InterPro" id="IPR019786">
    <property type="entry name" value="Zinc_finger_PHD-type_CS"/>
</dbReference>
<dbReference type="SMART" id="SM00333">
    <property type="entry name" value="TUDOR"/>
    <property type="match status" value="1"/>
</dbReference>
<keyword evidence="11" id="KW-1185">Reference proteome</keyword>
<evidence type="ECO:0000256" key="5">
    <source>
        <dbReference type="ARBA" id="ARBA00022833"/>
    </source>
</evidence>
<name>A0A8X7X4Z4_POLSE</name>
<evidence type="ECO:0000256" key="8">
    <source>
        <dbReference type="SAM" id="MobiDB-lite"/>
    </source>
</evidence>
<dbReference type="SUPFAM" id="SSF63748">
    <property type="entry name" value="Tudor/PWWP/MBT"/>
    <property type="match status" value="1"/>
</dbReference>
<feature type="compositionally biased region" description="Basic residues" evidence="8">
    <location>
        <begin position="512"/>
        <end position="526"/>
    </location>
</feature>
<keyword evidence="2" id="KW-0479">Metal-binding</keyword>
<dbReference type="GO" id="GO:0006357">
    <property type="term" value="P:regulation of transcription by RNA polymerase II"/>
    <property type="evidence" value="ECO:0007669"/>
    <property type="project" value="TreeGrafter"/>
</dbReference>
<keyword evidence="3" id="KW-0677">Repeat</keyword>
<feature type="compositionally biased region" description="Basic and acidic residues" evidence="8">
    <location>
        <begin position="700"/>
        <end position="709"/>
    </location>
</feature>
<evidence type="ECO:0000256" key="6">
    <source>
        <dbReference type="ARBA" id="ARBA00023242"/>
    </source>
</evidence>
<feature type="non-terminal residue" evidence="10">
    <location>
        <position position="1484"/>
    </location>
</feature>
<feature type="non-terminal residue" evidence="10">
    <location>
        <position position="1"/>
    </location>
</feature>
<dbReference type="FunFam" id="3.30.40.10:FF:000196">
    <property type="entry name" value="PHD finger protein 20 (Predicted)"/>
    <property type="match status" value="1"/>
</dbReference>
<comment type="subcellular location">
    <subcellularLocation>
        <location evidence="1">Nucleus</location>
    </subcellularLocation>
</comment>
<dbReference type="GO" id="GO:0008270">
    <property type="term" value="F:zinc ion binding"/>
    <property type="evidence" value="ECO:0007669"/>
    <property type="project" value="UniProtKB-KW"/>
</dbReference>
<dbReference type="InterPro" id="IPR013083">
    <property type="entry name" value="Znf_RING/FYVE/PHD"/>
</dbReference>
<feature type="region of interest" description="Disordered" evidence="8">
    <location>
        <begin position="306"/>
        <end position="325"/>
    </location>
</feature>
<evidence type="ECO:0000313" key="11">
    <source>
        <dbReference type="Proteomes" id="UP000886611"/>
    </source>
</evidence>
<dbReference type="PROSITE" id="PS00028">
    <property type="entry name" value="ZINC_FINGER_C2H2_1"/>
    <property type="match status" value="1"/>
</dbReference>
<dbReference type="InterPro" id="IPR016197">
    <property type="entry name" value="Chromo-like_dom_sf"/>
</dbReference>
<feature type="compositionally biased region" description="Basic residues" evidence="8">
    <location>
        <begin position="534"/>
        <end position="544"/>
    </location>
</feature>
<feature type="compositionally biased region" description="Polar residues" evidence="8">
    <location>
        <begin position="876"/>
        <end position="885"/>
    </location>
</feature>
<keyword evidence="5" id="KW-0862">Zinc</keyword>
<reference evidence="10 11" key="1">
    <citation type="journal article" date="2021" name="Cell">
        <title>Tracing the genetic footprints of vertebrate landing in non-teleost ray-finned fishes.</title>
        <authorList>
            <person name="Bi X."/>
            <person name="Wang K."/>
            <person name="Yang L."/>
            <person name="Pan H."/>
            <person name="Jiang H."/>
            <person name="Wei Q."/>
            <person name="Fang M."/>
            <person name="Yu H."/>
            <person name="Zhu C."/>
            <person name="Cai Y."/>
            <person name="He Y."/>
            <person name="Gan X."/>
            <person name="Zeng H."/>
            <person name="Yu D."/>
            <person name="Zhu Y."/>
            <person name="Jiang H."/>
            <person name="Qiu Q."/>
            <person name="Yang H."/>
            <person name="Zhang Y.E."/>
            <person name="Wang W."/>
            <person name="Zhu M."/>
            <person name="He S."/>
            <person name="Zhang G."/>
        </authorList>
    </citation>
    <scope>NUCLEOTIDE SEQUENCE [LARGE SCALE GENOMIC DNA]</scope>
    <source>
        <strain evidence="10">Bchr_013</strain>
    </source>
</reference>
<evidence type="ECO:0000256" key="3">
    <source>
        <dbReference type="ARBA" id="ARBA00022737"/>
    </source>
</evidence>
<evidence type="ECO:0000256" key="2">
    <source>
        <dbReference type="ARBA" id="ARBA00022723"/>
    </source>
</evidence>
<feature type="domain" description="C2H2-type" evidence="9">
    <location>
        <begin position="986"/>
        <end position="1016"/>
    </location>
</feature>
<dbReference type="PANTHER" id="PTHR15856">
    <property type="entry name" value="PHD FINGER PROTEIN 20-RELATED"/>
    <property type="match status" value="1"/>
</dbReference>
<dbReference type="InterPro" id="IPR013087">
    <property type="entry name" value="Znf_C2H2_type"/>
</dbReference>
<dbReference type="PANTHER" id="PTHR15856:SF27">
    <property type="entry name" value="PHD FINGER PROTEIN 20"/>
    <property type="match status" value="1"/>
</dbReference>
<feature type="region of interest" description="Disordered" evidence="8">
    <location>
        <begin position="720"/>
        <end position="739"/>
    </location>
</feature>
<dbReference type="InterPro" id="IPR002999">
    <property type="entry name" value="Tudor"/>
</dbReference>
<dbReference type="Gene3D" id="3.30.40.10">
    <property type="entry name" value="Zinc/RING finger domain, C3HC4 (zinc finger)"/>
    <property type="match status" value="1"/>
</dbReference>
<feature type="region of interest" description="Disordered" evidence="8">
    <location>
        <begin position="161"/>
        <end position="181"/>
    </location>
</feature>
<dbReference type="InterPro" id="IPR043449">
    <property type="entry name" value="PHF20-like"/>
</dbReference>
<feature type="region of interest" description="Disordered" evidence="8">
    <location>
        <begin position="1020"/>
        <end position="1050"/>
    </location>
</feature>
<gene>
    <name evidence="10" type="primary">Phf20</name>
    <name evidence="10" type="ORF">GTO96_0008474</name>
</gene>
<evidence type="ECO:0000256" key="7">
    <source>
        <dbReference type="PROSITE-ProRule" id="PRU00042"/>
    </source>
</evidence>
<dbReference type="EMBL" id="JAATIS010004524">
    <property type="protein sequence ID" value="KAG2461393.1"/>
    <property type="molecule type" value="Genomic_DNA"/>
</dbReference>
<dbReference type="Pfam" id="PF20826">
    <property type="entry name" value="PHD_5"/>
    <property type="match status" value="1"/>
</dbReference>
<dbReference type="GO" id="GO:0005634">
    <property type="term" value="C:nucleus"/>
    <property type="evidence" value="ECO:0007669"/>
    <property type="project" value="UniProtKB-SubCell"/>
</dbReference>
<dbReference type="InterPro" id="IPR011011">
    <property type="entry name" value="Znf_FYVE_PHD"/>
</dbReference>
<feature type="compositionally biased region" description="Basic and acidic residues" evidence="8">
    <location>
        <begin position="339"/>
        <end position="365"/>
    </location>
</feature>
<evidence type="ECO:0000256" key="1">
    <source>
        <dbReference type="ARBA" id="ARBA00004123"/>
    </source>
</evidence>
<feature type="compositionally biased region" description="Basic and acidic residues" evidence="8">
    <location>
        <begin position="161"/>
        <end position="174"/>
    </location>
</feature>
<sequence length="1484" mass="172148">MAATSELKESFPNLTRLAHIGLVSTAECERYSASIEKIDYDEEKVLIHYRQWSHRYDEWFDWDSPYLRPVERVQLRKEGLQAEEGDPEFKVNDKVFASWSDCRFYPARILAVNKDATYAVKFYDGVIQTVKSIHIKPYKKIGKCKIEDKIVEKSGGKKETVKDDIKHNGTDHTGSHGNIKSKEVSCNVQEKDQGIYRKEVVKKVCFKRASHENSKWAKLKAEMPINVKQESVEHPKRIRLASDEHSKKTRLFPDDHFKRVRRVSVQHFKKARQVSKKYSKRPWIVTEKHSKPILCTSKEHCKNHETISQEISKRPHYTSEENSKRTVQVLEKACNRTKPVSEKDPVKAKRALEEEADPVKAMRASEEEEEEDPIKARQTTEEKNPIRARQASEEKDSVRGRRSSEGKDPVRGRRCSVEKDTIRARQTTDGKDPVRVRQTTDEKDPVRVRRALEDKNPLRSRRLSGEISRKAKNTSREDPRRAERALRKEPERANRGEEPKRARRFRLEDPKRTRRVLRQGPKRTRRVLREGPKGNRRVLRKCPKGAKQVSRKDSKGVRRGSQKTAKGARQVSQKGAKGARQLSQQGLKETRRVLRDGPKGVRQASQEGLKRARQFTRKNTKVDRRETDTNYDNCNNEFETKRKRTTFKVVDDCKILYKDAGFISKIKPKVGKGYVIRKRGAGKVLSKNMQDLNKDSLNQKSEKKADKREQEAGLVLIKAATENDNGSEESNEGSKIDSKILKQENTANDEKIADAPNGIIKGNFKILDEKSNKKMAEENLSTEMVEVNIGKDLSNSQILAVNRELKREEMLQHGDARLPTVEHNANDCSISKAEIPLEILKEENRELTNDGCQQKIVKVEEVAKIMKEKVEGSNVEIRSQQQEPSQAREKKRRGRPPLKASQAQLMPEEVKNELPDLHQENADHLQVSVNELKQQENEEKPKESSNVLKKTEPVQVFTETLYSGIKRTQDVLSTPALAVDLDHNTFKCKVEDCLKSFRKAKLLHYHMKYYHGVDKANEIDQSPKRNIHTRASEKQAVQENHKRRRTISSSLLKEKEKFKEKKHRDFLRIKLKKKKKKKKKSKSEEDSLSNSSTDSLFWSEEEFSQEVDVTTNPDEDAPDEDDQCHEIVRCICEVQEENDFMIQCEECLCWQHGVCMGLLEHNVPERYTCYICRDPPGQRQSLKYWYDKEWLSSGHMYGLPFLEENYSHQNGKKIAATHQLLGDVQKVIEVLNGLQLKISILQSQAHPDLKLWCQSWKHIDCKDKPRKKQPPLVREENDDQERSMVCWSVEEVNVKPCIGPCIQESYITSEHCYQKPRTYYPAMEQRLVVETRGAELDDRTQIIRENVDDFLILDHGRYSRSMDQERSRRSCESYLETTSLQEMEGDVSKKSFSEEEFSLNLEDGEVQQQWQINLLDHIEAVQDEVTHRMDFIEKELDVLESWLDYTGELEPPEPLARLPQLKHRIKQLLTELGKIQEIALCCST</sequence>
<feature type="compositionally biased region" description="Polar residues" evidence="8">
    <location>
        <begin position="687"/>
        <end position="699"/>
    </location>
</feature>
<dbReference type="SUPFAM" id="SSF54160">
    <property type="entry name" value="Chromo domain-like"/>
    <property type="match status" value="1"/>
</dbReference>
<dbReference type="SUPFAM" id="SSF57903">
    <property type="entry name" value="FYVE/PHD zinc finger"/>
    <property type="match status" value="1"/>
</dbReference>
<evidence type="ECO:0000313" key="10">
    <source>
        <dbReference type="EMBL" id="KAG2461393.1"/>
    </source>
</evidence>
<organism evidence="10 11">
    <name type="scientific">Polypterus senegalus</name>
    <name type="common">Senegal bichir</name>
    <dbReference type="NCBI Taxonomy" id="55291"/>
    <lineage>
        <taxon>Eukaryota</taxon>
        <taxon>Metazoa</taxon>
        <taxon>Chordata</taxon>
        <taxon>Craniata</taxon>
        <taxon>Vertebrata</taxon>
        <taxon>Euteleostomi</taxon>
        <taxon>Actinopterygii</taxon>
        <taxon>Polypteriformes</taxon>
        <taxon>Polypteridae</taxon>
        <taxon>Polypterus</taxon>
    </lineage>
</organism>
<dbReference type="GO" id="GO:0044545">
    <property type="term" value="C:NSL complex"/>
    <property type="evidence" value="ECO:0007669"/>
    <property type="project" value="TreeGrafter"/>
</dbReference>
<feature type="region of interest" description="Disordered" evidence="8">
    <location>
        <begin position="872"/>
        <end position="907"/>
    </location>
</feature>
<feature type="region of interest" description="Disordered" evidence="8">
    <location>
        <begin position="332"/>
        <end position="629"/>
    </location>
</feature>
<dbReference type="Pfam" id="PF18115">
    <property type="entry name" value="Tudor_3"/>
    <property type="match status" value="1"/>
</dbReference>
<proteinExistence type="predicted"/>
<comment type="caution">
    <text evidence="10">The sequence shown here is derived from an EMBL/GenBank/DDBJ whole genome shotgun (WGS) entry which is preliminary data.</text>
</comment>